<proteinExistence type="predicted"/>
<evidence type="ECO:0000313" key="2">
    <source>
        <dbReference type="Proteomes" id="UP000003174"/>
    </source>
</evidence>
<name>C0EYI7_9FIRM</name>
<reference evidence="1 2" key="2">
    <citation type="submission" date="2009-02" db="EMBL/GenBank/DDBJ databases">
        <title>Draft genome sequence of Eubacterium hallii (DSM 3353).</title>
        <authorList>
            <person name="Sudarsanam P."/>
            <person name="Ley R."/>
            <person name="Guruge J."/>
            <person name="Turnbaugh P.J."/>
            <person name="Mahowald M."/>
            <person name="Liep D."/>
            <person name="Gordon J."/>
        </authorList>
    </citation>
    <scope>NUCLEOTIDE SEQUENCE [LARGE SCALE GENOMIC DNA]</scope>
    <source>
        <strain evidence="1 2">DSM 3353</strain>
    </source>
</reference>
<gene>
    <name evidence="1" type="ORF">EUBHAL_02491</name>
</gene>
<evidence type="ECO:0000313" key="1">
    <source>
        <dbReference type="EMBL" id="EEG35740.1"/>
    </source>
</evidence>
<sequence>MDNVDTFVDNVDNFVDRWVEFDILGRKLVKKGDKFQDIGVNEQKYNVDKM</sequence>
<dbReference type="Proteomes" id="UP000003174">
    <property type="component" value="Unassembled WGS sequence"/>
</dbReference>
<dbReference type="EMBL" id="ACEP01000106">
    <property type="protein sequence ID" value="EEG35740.1"/>
    <property type="molecule type" value="Genomic_DNA"/>
</dbReference>
<accession>C0EYI7</accession>
<protein>
    <submittedName>
        <fullName evidence="1">Uncharacterized protein</fullName>
    </submittedName>
</protein>
<organism evidence="1 2">
    <name type="scientific">Anaerobutyricum hallii DSM 3353</name>
    <dbReference type="NCBI Taxonomy" id="411469"/>
    <lineage>
        <taxon>Bacteria</taxon>
        <taxon>Bacillati</taxon>
        <taxon>Bacillota</taxon>
        <taxon>Clostridia</taxon>
        <taxon>Lachnospirales</taxon>
        <taxon>Lachnospiraceae</taxon>
        <taxon>Anaerobutyricum</taxon>
    </lineage>
</organism>
<reference evidence="1 2" key="1">
    <citation type="submission" date="2009-01" db="EMBL/GenBank/DDBJ databases">
        <authorList>
            <person name="Fulton L."/>
            <person name="Clifton S."/>
            <person name="Fulton B."/>
            <person name="Xu J."/>
            <person name="Minx P."/>
            <person name="Pepin K.H."/>
            <person name="Johnson M."/>
            <person name="Bhonagiri V."/>
            <person name="Nash W.E."/>
            <person name="Mardis E.R."/>
            <person name="Wilson R.K."/>
        </authorList>
    </citation>
    <scope>NUCLEOTIDE SEQUENCE [LARGE SCALE GENOMIC DNA]</scope>
    <source>
        <strain evidence="1 2">DSM 3353</strain>
    </source>
</reference>
<dbReference type="AlphaFoldDB" id="C0EYI7"/>
<comment type="caution">
    <text evidence="1">The sequence shown here is derived from an EMBL/GenBank/DDBJ whole genome shotgun (WGS) entry which is preliminary data.</text>
</comment>